<dbReference type="Proteomes" id="UP000032180">
    <property type="component" value="Chromosome 1"/>
</dbReference>
<dbReference type="EnsemblPlants" id="LPERR01G01690.1">
    <property type="protein sequence ID" value="LPERR01G01690.1"/>
    <property type="gene ID" value="LPERR01G01690"/>
</dbReference>
<sequence length="338" mass="36471">MPEYCVTGGTGFIASHLIRALLAAGHTVRATVRDPDDESKVGFLWELDGATDRLRLFKADLMLDGSFDSAVRGVDGVFHAASPVLLTTNPKSTKDADSDAATDIQARLVEPAVRGAANVLRSCARARPRPRRVVLTSSCSAIRYLAAGAGAALNESHWSDASYCAAHGLWYAYAKTVAEREAWRLAREHGVEMVAVNPSFVVGPILSASASSTALIVLALLRGDLPRYPNTTVGFVHVDDAMLAHVLAMEDPRASGRLVCSCHVALHWSEVVASLRERYPEYPITEVCGTQKGDDRAHKMDTSKIRGLGFPPFLSVQQMFDDCIKSFVDKGLLPPPAN</sequence>
<dbReference type="Pfam" id="PF01370">
    <property type="entry name" value="Epimerase"/>
    <property type="match status" value="1"/>
</dbReference>
<dbReference type="AlphaFoldDB" id="A0A0D9UWB8"/>
<dbReference type="STRING" id="77586.A0A0D9UWB8"/>
<dbReference type="SUPFAM" id="SSF51735">
    <property type="entry name" value="NAD(P)-binding Rossmann-fold domains"/>
    <property type="match status" value="1"/>
</dbReference>
<dbReference type="Gene3D" id="3.40.50.720">
    <property type="entry name" value="NAD(P)-binding Rossmann-like Domain"/>
    <property type="match status" value="1"/>
</dbReference>
<dbReference type="InterPro" id="IPR050425">
    <property type="entry name" value="NAD(P)_dehydrat-like"/>
</dbReference>
<dbReference type="PANTHER" id="PTHR10366">
    <property type="entry name" value="NAD DEPENDENT EPIMERASE/DEHYDRATASE"/>
    <property type="match status" value="1"/>
</dbReference>
<name>A0A0D9UWB8_9ORYZ</name>
<accession>A0A0D9UWB8</accession>
<dbReference type="FunFam" id="3.40.50.720:FF:000085">
    <property type="entry name" value="Dihydroflavonol reductase"/>
    <property type="match status" value="1"/>
</dbReference>
<dbReference type="InterPro" id="IPR001509">
    <property type="entry name" value="Epimerase_deHydtase"/>
</dbReference>
<evidence type="ECO:0000313" key="4">
    <source>
        <dbReference type="Proteomes" id="UP000032180"/>
    </source>
</evidence>
<evidence type="ECO:0000256" key="1">
    <source>
        <dbReference type="ARBA" id="ARBA00023002"/>
    </source>
</evidence>
<feature type="domain" description="NAD-dependent epimerase/dehydratase" evidence="2">
    <location>
        <begin position="5"/>
        <end position="255"/>
    </location>
</feature>
<dbReference type="InterPro" id="IPR036291">
    <property type="entry name" value="NAD(P)-bd_dom_sf"/>
</dbReference>
<reference evidence="3 4" key="1">
    <citation type="submission" date="2012-08" db="EMBL/GenBank/DDBJ databases">
        <title>Oryza genome evolution.</title>
        <authorList>
            <person name="Wing R.A."/>
        </authorList>
    </citation>
    <scope>NUCLEOTIDE SEQUENCE</scope>
</reference>
<dbReference type="HOGENOM" id="CLU_007383_9_0_1"/>
<reference evidence="4" key="2">
    <citation type="submission" date="2013-12" db="EMBL/GenBank/DDBJ databases">
        <authorList>
            <person name="Yu Y."/>
            <person name="Lee S."/>
            <person name="de Baynast K."/>
            <person name="Wissotski M."/>
            <person name="Liu L."/>
            <person name="Talag J."/>
            <person name="Goicoechea J."/>
            <person name="Angelova A."/>
            <person name="Jetty R."/>
            <person name="Kudrna D."/>
            <person name="Golser W."/>
            <person name="Rivera L."/>
            <person name="Zhang J."/>
            <person name="Wing R."/>
        </authorList>
    </citation>
    <scope>NUCLEOTIDE SEQUENCE</scope>
</reference>
<reference evidence="3" key="3">
    <citation type="submission" date="2015-04" db="UniProtKB">
        <authorList>
            <consortium name="EnsemblPlants"/>
        </authorList>
    </citation>
    <scope>IDENTIFICATION</scope>
</reference>
<protein>
    <recommendedName>
        <fullName evidence="2">NAD-dependent epimerase/dehydratase domain-containing protein</fullName>
    </recommendedName>
</protein>
<evidence type="ECO:0000313" key="3">
    <source>
        <dbReference type="EnsemblPlants" id="LPERR01G01690.1"/>
    </source>
</evidence>
<keyword evidence="4" id="KW-1185">Reference proteome</keyword>
<proteinExistence type="predicted"/>
<dbReference type="CDD" id="cd08958">
    <property type="entry name" value="FR_SDR_e"/>
    <property type="match status" value="1"/>
</dbReference>
<dbReference type="eggNOG" id="KOG1502">
    <property type="taxonomic scope" value="Eukaryota"/>
</dbReference>
<dbReference type="Gramene" id="LPERR01G01690.1">
    <property type="protein sequence ID" value="LPERR01G01690.1"/>
    <property type="gene ID" value="LPERR01G01690"/>
</dbReference>
<dbReference type="PANTHER" id="PTHR10366:SF503">
    <property type="entry name" value="TETRAKETIDE ALPHA-PYRONE REDUCTASE 2"/>
    <property type="match status" value="1"/>
</dbReference>
<keyword evidence="1" id="KW-0560">Oxidoreductase</keyword>
<dbReference type="GO" id="GO:0016616">
    <property type="term" value="F:oxidoreductase activity, acting on the CH-OH group of donors, NAD or NADP as acceptor"/>
    <property type="evidence" value="ECO:0007669"/>
    <property type="project" value="TreeGrafter"/>
</dbReference>
<organism evidence="3 4">
    <name type="scientific">Leersia perrieri</name>
    <dbReference type="NCBI Taxonomy" id="77586"/>
    <lineage>
        <taxon>Eukaryota</taxon>
        <taxon>Viridiplantae</taxon>
        <taxon>Streptophyta</taxon>
        <taxon>Embryophyta</taxon>
        <taxon>Tracheophyta</taxon>
        <taxon>Spermatophyta</taxon>
        <taxon>Magnoliopsida</taxon>
        <taxon>Liliopsida</taxon>
        <taxon>Poales</taxon>
        <taxon>Poaceae</taxon>
        <taxon>BOP clade</taxon>
        <taxon>Oryzoideae</taxon>
        <taxon>Oryzeae</taxon>
        <taxon>Oryzinae</taxon>
        <taxon>Leersia</taxon>
    </lineage>
</organism>
<evidence type="ECO:0000259" key="2">
    <source>
        <dbReference type="Pfam" id="PF01370"/>
    </source>
</evidence>